<organism evidence="1 2">
    <name type="scientific">Phytophthora lilii</name>
    <dbReference type="NCBI Taxonomy" id="2077276"/>
    <lineage>
        <taxon>Eukaryota</taxon>
        <taxon>Sar</taxon>
        <taxon>Stramenopiles</taxon>
        <taxon>Oomycota</taxon>
        <taxon>Peronosporomycetes</taxon>
        <taxon>Peronosporales</taxon>
        <taxon>Peronosporaceae</taxon>
        <taxon>Phytophthora</taxon>
    </lineage>
</organism>
<dbReference type="AlphaFoldDB" id="A0A9W6TJ07"/>
<name>A0A9W6TJ07_9STRA</name>
<dbReference type="EMBL" id="BSXW01000168">
    <property type="protein sequence ID" value="GMF13720.1"/>
    <property type="molecule type" value="Genomic_DNA"/>
</dbReference>
<keyword evidence="2" id="KW-1185">Reference proteome</keyword>
<comment type="caution">
    <text evidence="1">The sequence shown here is derived from an EMBL/GenBank/DDBJ whole genome shotgun (WGS) entry which is preliminary data.</text>
</comment>
<evidence type="ECO:0000313" key="2">
    <source>
        <dbReference type="Proteomes" id="UP001165083"/>
    </source>
</evidence>
<gene>
    <name evidence="1" type="ORF">Plil01_000416600</name>
</gene>
<dbReference type="Proteomes" id="UP001165083">
    <property type="component" value="Unassembled WGS sequence"/>
</dbReference>
<protein>
    <submittedName>
        <fullName evidence="1">Unnamed protein product</fullName>
    </submittedName>
</protein>
<accession>A0A9W6TJ07</accession>
<reference evidence="1" key="1">
    <citation type="submission" date="2023-04" db="EMBL/GenBank/DDBJ databases">
        <title>Phytophthora lilii NBRC 32176.</title>
        <authorList>
            <person name="Ichikawa N."/>
            <person name="Sato H."/>
            <person name="Tonouchi N."/>
        </authorList>
    </citation>
    <scope>NUCLEOTIDE SEQUENCE</scope>
    <source>
        <strain evidence="1">NBRC 32176</strain>
    </source>
</reference>
<sequence length="208" mass="22690">MLSVRHEFEHRRPKVSSDADQRLILVTGWGSFARPVASGGLARVSAGINLVPAADFASHAWQPTRSIGRVRLLGGGSTRGVSAGRRFAWLAMSRLAFADANECAHCSPARLVETDSAAETVDLENLLPTELDTPPRSQRPRLATRSLFLPLDDRAEIQELVSADHASTFGLISSYHTLYMHSRCRTHSSGRAVPLTHSSVHWSAEAEL</sequence>
<evidence type="ECO:0000313" key="1">
    <source>
        <dbReference type="EMBL" id="GMF13720.1"/>
    </source>
</evidence>
<proteinExistence type="predicted"/>